<dbReference type="Pfam" id="PF00012">
    <property type="entry name" value="HSP70"/>
    <property type="match status" value="2"/>
</dbReference>
<keyword evidence="3" id="KW-0143">Chaperone</keyword>
<dbReference type="GO" id="GO:0140662">
    <property type="term" value="F:ATP-dependent protein folding chaperone"/>
    <property type="evidence" value="ECO:0007669"/>
    <property type="project" value="InterPro"/>
</dbReference>
<protein>
    <submittedName>
        <fullName evidence="4">Hsp70 family protein</fullName>
    </submittedName>
</protein>
<dbReference type="InterPro" id="IPR013126">
    <property type="entry name" value="Hsp_70_fam"/>
</dbReference>
<comment type="caution">
    <text evidence="4">The sequence shown here is derived from an EMBL/GenBank/DDBJ whole genome shotgun (WGS) entry which is preliminary data.</text>
</comment>
<organism evidence="4 5">
    <name type="scientific">Cyanobacterium aponinum 0216</name>
    <dbReference type="NCBI Taxonomy" id="2676140"/>
    <lineage>
        <taxon>Bacteria</taxon>
        <taxon>Bacillati</taxon>
        <taxon>Cyanobacteriota</taxon>
        <taxon>Cyanophyceae</taxon>
        <taxon>Oscillatoriophycideae</taxon>
        <taxon>Chroococcales</taxon>
        <taxon>Geminocystaceae</taxon>
        <taxon>Cyanobacterium</taxon>
    </lineage>
</organism>
<keyword evidence="2" id="KW-0067">ATP-binding</keyword>
<evidence type="ECO:0000256" key="3">
    <source>
        <dbReference type="ARBA" id="ARBA00023186"/>
    </source>
</evidence>
<dbReference type="InterPro" id="IPR043129">
    <property type="entry name" value="ATPase_NBD"/>
</dbReference>
<proteinExistence type="predicted"/>
<dbReference type="RefSeq" id="WP_155083236.1">
    <property type="nucleotide sequence ID" value="NZ_WMIA01000004.1"/>
</dbReference>
<sequence>MYNIAVLLDLDNIKPRLETIEQLCGKYGNMVVKRAFSNTPSVLTAYGSSFRKFDYRFELTPGLNPVSQEVDNLIFQTVDELINNSKLAINLVAIVSNDNDYARLFRYLQSKGIKSLVIGNQIGNKSRENANYVEILTEVMQPTYVGIDLGTTNTVMSLANYNTLRKEWNASVVEVPVKDENGSLVKKAIIPSGVRFTSTDEGEIGGHIKSNAYAFRDQTILAWKHNMGDNLDGKPFEYSLTSGKVSPEKAASQVLSFCRQQLLDKYTNVGGVVITHPASYESDAIEATRKAAVLAGWQEEDVVLLSEPQGALYDFLYSMQRGDIPPAFDVNTPANIMVYDLGGGTLDVTLHQVQWDSNSNTFLINDVAIGSRTRVGGDKVDQLIADYILKNAVNNVNLSPADRDKLGYELPLYAEKFKKLWGSEYFSANDKNNFKLAFQGTFLDNQLPIRHYISVDKMSLILADLLCPDLNLEMLQAMNPETAFDETPFTDRFDTFVVPILDVLLKAKVNTGKIPEVDAILLNGGMTYFPPIKDRLRELFGNIPILDEGNPDLAVARGASLYAVGDIFPSPERVNPTHIYLQTNQEDTTGLRLLIAQGQKYPYKTTLNGLKLPSLAEGYLSFNIWVGMGSKPNVNTNLQRSRGVSFNEILEANLQPGDPLNLEVEYTFDERLLLTLVSQKNEKARFKLEVASDHHNNGFVATTKTMKVASKFDPKTLIPHISRTRKGKEIDDGVRVKFKDWEDVAHQLDRNFNNARLHDRRRDLTKLSAIASNRGEIVNDLLRWLEMDSFWGTSNHPTRSYLAVLCLGEILASLNPEESLALKSAEIKFEQWIQMKINQDLARLDNKLYQAIANIPGKLLWEGFDLKLIEAFKCFQREPSSLVFLNSLGKCGQCNSNNLNFLKNVLKTSKHLGQKEKAAWALSRLISPGQPEEYRIDFKQVEGIAQFALEQLHHVIIKPQVALNMLGCLSQCLAWHALDYELNPSICRQIELLPKSDLPVHSYLSGFRQIESIFDDRIELLPKMLNIATVSEEDSSQIKQFLIDTIRD</sequence>
<name>A0A844GVU0_9CHRO</name>
<dbReference type="Gene3D" id="3.30.420.40">
    <property type="match status" value="2"/>
</dbReference>
<dbReference type="PRINTS" id="PR00301">
    <property type="entry name" value="HEATSHOCK70"/>
</dbReference>
<dbReference type="Gene3D" id="3.90.640.10">
    <property type="entry name" value="Actin, Chain A, domain 4"/>
    <property type="match status" value="1"/>
</dbReference>
<evidence type="ECO:0000313" key="5">
    <source>
        <dbReference type="Proteomes" id="UP000437131"/>
    </source>
</evidence>
<dbReference type="Proteomes" id="UP000437131">
    <property type="component" value="Unassembled WGS sequence"/>
</dbReference>
<evidence type="ECO:0000256" key="1">
    <source>
        <dbReference type="ARBA" id="ARBA00022741"/>
    </source>
</evidence>
<gene>
    <name evidence="4" type="ORF">GGC33_05235</name>
</gene>
<keyword evidence="1" id="KW-0547">Nucleotide-binding</keyword>
<evidence type="ECO:0000256" key="2">
    <source>
        <dbReference type="ARBA" id="ARBA00022840"/>
    </source>
</evidence>
<dbReference type="PANTHER" id="PTHR19375">
    <property type="entry name" value="HEAT SHOCK PROTEIN 70KDA"/>
    <property type="match status" value="1"/>
</dbReference>
<dbReference type="GO" id="GO:0005524">
    <property type="term" value="F:ATP binding"/>
    <property type="evidence" value="ECO:0007669"/>
    <property type="project" value="UniProtKB-KW"/>
</dbReference>
<dbReference type="AlphaFoldDB" id="A0A844GVU0"/>
<reference evidence="4 5" key="1">
    <citation type="submission" date="2019-11" db="EMBL/GenBank/DDBJ databases">
        <title>Isolation of a new High Light Tolerant Cyanobacteria.</title>
        <authorList>
            <person name="Dobson Z."/>
            <person name="Vaughn N."/>
            <person name="Vaughn M."/>
            <person name="Fromme P."/>
            <person name="Mazor Y."/>
        </authorList>
    </citation>
    <scope>NUCLEOTIDE SEQUENCE [LARGE SCALE GENOMIC DNA]</scope>
    <source>
        <strain evidence="4 5">0216</strain>
    </source>
</reference>
<evidence type="ECO:0000313" key="4">
    <source>
        <dbReference type="EMBL" id="MTF38325.1"/>
    </source>
</evidence>
<accession>A0A844GVU0</accession>
<dbReference type="SUPFAM" id="SSF53067">
    <property type="entry name" value="Actin-like ATPase domain"/>
    <property type="match status" value="2"/>
</dbReference>
<dbReference type="EMBL" id="WMIA01000004">
    <property type="protein sequence ID" value="MTF38325.1"/>
    <property type="molecule type" value="Genomic_DNA"/>
</dbReference>